<comment type="caution">
    <text evidence="2">The sequence shown here is derived from an EMBL/GenBank/DDBJ whole genome shotgun (WGS) entry which is preliminary data.</text>
</comment>
<keyword evidence="3" id="KW-1185">Reference proteome</keyword>
<gene>
    <name evidence="2" type="ORF">EVAR_19781_1</name>
</gene>
<evidence type="ECO:0000313" key="2">
    <source>
        <dbReference type="EMBL" id="GBP28739.1"/>
    </source>
</evidence>
<dbReference type="PROSITE" id="PS51257">
    <property type="entry name" value="PROKAR_LIPOPROTEIN"/>
    <property type="match status" value="1"/>
</dbReference>
<dbReference type="AlphaFoldDB" id="A0A4C1UQZ2"/>
<reference evidence="2 3" key="1">
    <citation type="journal article" date="2019" name="Commun. Biol.">
        <title>The bagworm genome reveals a unique fibroin gene that provides high tensile strength.</title>
        <authorList>
            <person name="Kono N."/>
            <person name="Nakamura H."/>
            <person name="Ohtoshi R."/>
            <person name="Tomita M."/>
            <person name="Numata K."/>
            <person name="Arakawa K."/>
        </authorList>
    </citation>
    <scope>NUCLEOTIDE SEQUENCE [LARGE SCALE GENOMIC DNA]</scope>
</reference>
<organism evidence="2 3">
    <name type="scientific">Eumeta variegata</name>
    <name type="common">Bagworm moth</name>
    <name type="synonym">Eumeta japonica</name>
    <dbReference type="NCBI Taxonomy" id="151549"/>
    <lineage>
        <taxon>Eukaryota</taxon>
        <taxon>Metazoa</taxon>
        <taxon>Ecdysozoa</taxon>
        <taxon>Arthropoda</taxon>
        <taxon>Hexapoda</taxon>
        <taxon>Insecta</taxon>
        <taxon>Pterygota</taxon>
        <taxon>Neoptera</taxon>
        <taxon>Endopterygota</taxon>
        <taxon>Lepidoptera</taxon>
        <taxon>Glossata</taxon>
        <taxon>Ditrysia</taxon>
        <taxon>Tineoidea</taxon>
        <taxon>Psychidae</taxon>
        <taxon>Oiketicinae</taxon>
        <taxon>Eumeta</taxon>
    </lineage>
</organism>
<name>A0A4C1UQZ2_EUMVA</name>
<sequence length="104" mass="11375">MSPAVKSLGPLIYSLGFLLFACRPEGGGGAPISPGADRLRPVLSAATELRNSVTKIKPNTPHSSYHVARPSVLLTCMHMVRLYEARTDRDELLLKSDEYVYSCL</sequence>
<proteinExistence type="predicted"/>
<keyword evidence="1" id="KW-0732">Signal</keyword>
<feature type="signal peptide" evidence="1">
    <location>
        <begin position="1"/>
        <end position="29"/>
    </location>
</feature>
<dbReference type="Proteomes" id="UP000299102">
    <property type="component" value="Unassembled WGS sequence"/>
</dbReference>
<feature type="chain" id="PRO_5020036192" description="Secreted protein" evidence="1">
    <location>
        <begin position="30"/>
        <end position="104"/>
    </location>
</feature>
<dbReference type="EMBL" id="BGZK01000210">
    <property type="protein sequence ID" value="GBP28739.1"/>
    <property type="molecule type" value="Genomic_DNA"/>
</dbReference>
<protein>
    <recommendedName>
        <fullName evidence="4">Secreted protein</fullName>
    </recommendedName>
</protein>
<evidence type="ECO:0008006" key="4">
    <source>
        <dbReference type="Google" id="ProtNLM"/>
    </source>
</evidence>
<evidence type="ECO:0000313" key="3">
    <source>
        <dbReference type="Proteomes" id="UP000299102"/>
    </source>
</evidence>
<evidence type="ECO:0000256" key="1">
    <source>
        <dbReference type="SAM" id="SignalP"/>
    </source>
</evidence>
<accession>A0A4C1UQZ2</accession>